<feature type="compositionally biased region" description="Basic residues" evidence="1">
    <location>
        <begin position="66"/>
        <end position="79"/>
    </location>
</feature>
<protein>
    <submittedName>
        <fullName evidence="2">Uncharacterized protein</fullName>
    </submittedName>
</protein>
<dbReference type="AlphaFoldDB" id="A0A9N8DJ95"/>
<accession>A0A9N8DJ95</accession>
<reference evidence="2" key="1">
    <citation type="submission" date="2020-06" db="EMBL/GenBank/DDBJ databases">
        <authorList>
            <consortium name="Plant Systems Biology data submission"/>
        </authorList>
    </citation>
    <scope>NUCLEOTIDE SEQUENCE</scope>
    <source>
        <strain evidence="2">D6</strain>
    </source>
</reference>
<name>A0A9N8DJ95_9STRA</name>
<proteinExistence type="predicted"/>
<evidence type="ECO:0000313" key="2">
    <source>
        <dbReference type="EMBL" id="CAB9503707.1"/>
    </source>
</evidence>
<dbReference type="EMBL" id="CAICTM010000173">
    <property type="protein sequence ID" value="CAB9503707.1"/>
    <property type="molecule type" value="Genomic_DNA"/>
</dbReference>
<organism evidence="2 3">
    <name type="scientific">Seminavis robusta</name>
    <dbReference type="NCBI Taxonomy" id="568900"/>
    <lineage>
        <taxon>Eukaryota</taxon>
        <taxon>Sar</taxon>
        <taxon>Stramenopiles</taxon>
        <taxon>Ochrophyta</taxon>
        <taxon>Bacillariophyta</taxon>
        <taxon>Bacillariophyceae</taxon>
        <taxon>Bacillariophycidae</taxon>
        <taxon>Naviculales</taxon>
        <taxon>Naviculaceae</taxon>
        <taxon>Seminavis</taxon>
    </lineage>
</organism>
<dbReference type="Proteomes" id="UP001153069">
    <property type="component" value="Unassembled WGS sequence"/>
</dbReference>
<feature type="compositionally biased region" description="Polar residues" evidence="1">
    <location>
        <begin position="113"/>
        <end position="128"/>
    </location>
</feature>
<feature type="region of interest" description="Disordered" evidence="1">
    <location>
        <begin position="54"/>
        <end position="141"/>
    </location>
</feature>
<sequence>MPNSLHLCCVGYCFPHQLCSSLCYAHCNDAGPYEGSYYHERFLRVRPSLTISMSSKNAGQKLEYSRKRRQQEKEKRKRGGAQSTDQSSSQPGEFSPAKKQKKRASPTGAIKKSASNQEQHASNLQMTTALPKHERRQAGRIRAERIHQYNQRAGAPTCTFDVSAEPIHLSNQRAGVPT</sequence>
<feature type="compositionally biased region" description="Polar residues" evidence="1">
    <location>
        <begin position="81"/>
        <end position="92"/>
    </location>
</feature>
<comment type="caution">
    <text evidence="2">The sequence shown here is derived from an EMBL/GenBank/DDBJ whole genome shotgun (WGS) entry which is preliminary data.</text>
</comment>
<gene>
    <name evidence="2" type="ORF">SEMRO_174_G076611.1</name>
</gene>
<evidence type="ECO:0000256" key="1">
    <source>
        <dbReference type="SAM" id="MobiDB-lite"/>
    </source>
</evidence>
<evidence type="ECO:0000313" key="3">
    <source>
        <dbReference type="Proteomes" id="UP001153069"/>
    </source>
</evidence>
<keyword evidence="3" id="KW-1185">Reference proteome</keyword>